<feature type="region of interest" description="Disordered" evidence="1">
    <location>
        <begin position="1"/>
        <end position="75"/>
    </location>
</feature>
<protein>
    <submittedName>
        <fullName evidence="2">Uncharacterized protein</fullName>
    </submittedName>
</protein>
<accession>A0ABW5W3X4</accession>
<name>A0ABW5W3X4_9MICO</name>
<reference evidence="3" key="1">
    <citation type="journal article" date="2019" name="Int. J. Syst. Evol. Microbiol.">
        <title>The Global Catalogue of Microorganisms (GCM) 10K type strain sequencing project: providing services to taxonomists for standard genome sequencing and annotation.</title>
        <authorList>
            <consortium name="The Broad Institute Genomics Platform"/>
            <consortium name="The Broad Institute Genome Sequencing Center for Infectious Disease"/>
            <person name="Wu L."/>
            <person name="Ma J."/>
        </authorList>
    </citation>
    <scope>NUCLEOTIDE SEQUENCE [LARGE SCALE GENOMIC DNA]</scope>
    <source>
        <strain evidence="3">CCM 7044</strain>
    </source>
</reference>
<keyword evidence="3" id="KW-1185">Reference proteome</keyword>
<dbReference type="Proteomes" id="UP001597479">
    <property type="component" value="Unassembled WGS sequence"/>
</dbReference>
<organism evidence="2 3">
    <name type="scientific">Promicromonospora vindobonensis</name>
    <dbReference type="NCBI Taxonomy" id="195748"/>
    <lineage>
        <taxon>Bacteria</taxon>
        <taxon>Bacillati</taxon>
        <taxon>Actinomycetota</taxon>
        <taxon>Actinomycetes</taxon>
        <taxon>Micrococcales</taxon>
        <taxon>Promicromonosporaceae</taxon>
        <taxon>Promicromonospora</taxon>
    </lineage>
</organism>
<evidence type="ECO:0000256" key="1">
    <source>
        <dbReference type="SAM" id="MobiDB-lite"/>
    </source>
</evidence>
<gene>
    <name evidence="2" type="ORF">ACFS27_29015</name>
</gene>
<sequence>MSESEYDENEVAPGHVPSPGPPVPGEGQGRGVTDAAGAPRENPGPAEEDERSEAIPGEDPEDNPDLEGEERFDAG</sequence>
<dbReference type="RefSeq" id="WP_377190814.1">
    <property type="nucleotide sequence ID" value="NZ_JBHUOG010000002.1"/>
</dbReference>
<feature type="compositionally biased region" description="Acidic residues" evidence="1">
    <location>
        <begin position="46"/>
        <end position="68"/>
    </location>
</feature>
<dbReference type="EMBL" id="JBHUOG010000002">
    <property type="protein sequence ID" value="MFD2797630.1"/>
    <property type="molecule type" value="Genomic_DNA"/>
</dbReference>
<evidence type="ECO:0000313" key="3">
    <source>
        <dbReference type="Proteomes" id="UP001597479"/>
    </source>
</evidence>
<feature type="compositionally biased region" description="Acidic residues" evidence="1">
    <location>
        <begin position="1"/>
        <end position="10"/>
    </location>
</feature>
<proteinExistence type="predicted"/>
<evidence type="ECO:0000313" key="2">
    <source>
        <dbReference type="EMBL" id="MFD2797630.1"/>
    </source>
</evidence>
<comment type="caution">
    <text evidence="2">The sequence shown here is derived from an EMBL/GenBank/DDBJ whole genome shotgun (WGS) entry which is preliminary data.</text>
</comment>